<proteinExistence type="inferred from homology"/>
<sequence>MRKNVLPIVKVLLKSLTTSNFLELNALVKKYSRKNGCSLNVIAFPSNQFNHQSPGSSDEFIKTLRYVRPGNEYVPDMDLFQRVNVNGVNQTSLFSWLKSCCEAPSEVIVNSNYALWNPIRSSDIYWNFEKFLINSKGFPIKRYSASSNPLAFEKDIDEQIKSCIRARTSRANMNYFSSFILFVTFFIFSCLF</sequence>
<dbReference type="PANTHER" id="PTHR11592:SF78">
    <property type="entry name" value="GLUTATHIONE PEROXIDASE"/>
    <property type="match status" value="1"/>
</dbReference>
<keyword evidence="5" id="KW-1133">Transmembrane helix</keyword>
<feature type="transmembrane region" description="Helical" evidence="5">
    <location>
        <begin position="173"/>
        <end position="191"/>
    </location>
</feature>
<keyword evidence="6" id="KW-1185">Reference proteome</keyword>
<reference evidence="7" key="2">
    <citation type="submission" date="2025-08" db="UniProtKB">
        <authorList>
            <consortium name="RefSeq"/>
        </authorList>
    </citation>
    <scope>IDENTIFICATION</scope>
</reference>
<dbReference type="Gene3D" id="3.40.30.10">
    <property type="entry name" value="Glutaredoxin"/>
    <property type="match status" value="1"/>
</dbReference>
<dbReference type="InterPro" id="IPR000889">
    <property type="entry name" value="Glutathione_peroxidase"/>
</dbReference>
<gene>
    <name evidence="7" type="primary">LOC101235936</name>
</gene>
<dbReference type="PRINTS" id="PR01011">
    <property type="entry name" value="GLUTPROXDASE"/>
</dbReference>
<dbReference type="RefSeq" id="XP_065645487.1">
    <property type="nucleotide sequence ID" value="XM_065789415.1"/>
</dbReference>
<evidence type="ECO:0000256" key="1">
    <source>
        <dbReference type="ARBA" id="ARBA00006926"/>
    </source>
</evidence>
<comment type="similarity">
    <text evidence="1 4">Belongs to the glutathione peroxidase family.</text>
</comment>
<dbReference type="PROSITE" id="PS51355">
    <property type="entry name" value="GLUTATHIONE_PEROXID_3"/>
    <property type="match status" value="1"/>
</dbReference>
<evidence type="ECO:0000256" key="5">
    <source>
        <dbReference type="SAM" id="Phobius"/>
    </source>
</evidence>
<evidence type="ECO:0000256" key="3">
    <source>
        <dbReference type="ARBA" id="ARBA00023002"/>
    </source>
</evidence>
<dbReference type="Proteomes" id="UP001652625">
    <property type="component" value="Chromosome 02"/>
</dbReference>
<dbReference type="Pfam" id="PF00255">
    <property type="entry name" value="GSHPx"/>
    <property type="match status" value="1"/>
</dbReference>
<keyword evidence="5" id="KW-0472">Membrane</keyword>
<keyword evidence="5" id="KW-0812">Transmembrane</keyword>
<evidence type="ECO:0000313" key="6">
    <source>
        <dbReference type="Proteomes" id="UP001652625"/>
    </source>
</evidence>
<keyword evidence="3 4" id="KW-0560">Oxidoreductase</keyword>
<dbReference type="SUPFAM" id="SSF52833">
    <property type="entry name" value="Thioredoxin-like"/>
    <property type="match status" value="1"/>
</dbReference>
<dbReference type="GO" id="GO:0004601">
    <property type="term" value="F:peroxidase activity"/>
    <property type="evidence" value="ECO:0007669"/>
    <property type="project" value="UniProtKB-KW"/>
</dbReference>
<reference evidence="6" key="1">
    <citation type="submission" date="2025-05" db="UniProtKB">
        <authorList>
            <consortium name="RefSeq"/>
        </authorList>
    </citation>
    <scope>NUCLEOTIDE SEQUENCE [LARGE SCALE GENOMIC DNA]</scope>
</reference>
<protein>
    <recommendedName>
        <fullName evidence="4">Glutathione peroxidase</fullName>
    </recommendedName>
</protein>
<organism evidence="6 7">
    <name type="scientific">Hydra vulgaris</name>
    <name type="common">Hydra</name>
    <name type="synonym">Hydra attenuata</name>
    <dbReference type="NCBI Taxonomy" id="6087"/>
    <lineage>
        <taxon>Eukaryota</taxon>
        <taxon>Metazoa</taxon>
        <taxon>Cnidaria</taxon>
        <taxon>Hydrozoa</taxon>
        <taxon>Hydroidolina</taxon>
        <taxon>Anthoathecata</taxon>
        <taxon>Aplanulata</taxon>
        <taxon>Hydridae</taxon>
        <taxon>Hydra</taxon>
    </lineage>
</organism>
<dbReference type="InterPro" id="IPR036249">
    <property type="entry name" value="Thioredoxin-like_sf"/>
</dbReference>
<name>A0ABM4B9D6_HYDVU</name>
<dbReference type="GeneID" id="101235936"/>
<evidence type="ECO:0000256" key="4">
    <source>
        <dbReference type="RuleBase" id="RU000499"/>
    </source>
</evidence>
<accession>A0ABM4B9D6</accession>
<dbReference type="PANTHER" id="PTHR11592">
    <property type="entry name" value="GLUTATHIONE PEROXIDASE"/>
    <property type="match status" value="1"/>
</dbReference>
<dbReference type="PROSITE" id="PS00763">
    <property type="entry name" value="GLUTATHIONE_PEROXID_2"/>
    <property type="match status" value="1"/>
</dbReference>
<keyword evidence="2 4" id="KW-0575">Peroxidase</keyword>
<evidence type="ECO:0000256" key="2">
    <source>
        <dbReference type="ARBA" id="ARBA00022559"/>
    </source>
</evidence>
<dbReference type="InterPro" id="IPR029760">
    <property type="entry name" value="GPX_CS"/>
</dbReference>
<evidence type="ECO:0000313" key="7">
    <source>
        <dbReference type="RefSeq" id="XP_065645487.1"/>
    </source>
</evidence>